<gene>
    <name evidence="8" type="ORF">ABXR19_04625</name>
</gene>
<feature type="transmembrane region" description="Helical" evidence="6">
    <location>
        <begin position="205"/>
        <end position="231"/>
    </location>
</feature>
<feature type="transmembrane region" description="Helical" evidence="6">
    <location>
        <begin position="30"/>
        <end position="52"/>
    </location>
</feature>
<protein>
    <submittedName>
        <fullName evidence="8">DMT family transporter</fullName>
    </submittedName>
</protein>
<reference evidence="8 9" key="1">
    <citation type="submission" date="2024-07" db="EMBL/GenBank/DDBJ databases">
        <title>Uliginosibacterium flavum JJ3220;KACC:17644.</title>
        <authorList>
            <person name="Kim M.K."/>
        </authorList>
    </citation>
    <scope>NUCLEOTIDE SEQUENCE [LARGE SCALE GENOMIC DNA]</scope>
    <source>
        <strain evidence="8 9">KACC:17644</strain>
    </source>
</reference>
<dbReference type="PANTHER" id="PTHR32322:SF2">
    <property type="entry name" value="EAMA DOMAIN-CONTAINING PROTEIN"/>
    <property type="match status" value="1"/>
</dbReference>
<sequence length="287" mass="30614">MLERLLAPVFVLLWSTGFIGAKYGLPYADALHFLSARYVLVIALMGLAALIFRAPWPKDTRSVAHIAVAGVLIQASYLGGVFLAIQLGLPAALTALIVGLQPILTALAAGGLLGERVTPRQWQGLALGFVGVTLVVTHSRAPGLASQWSAVAMVSAVVALLGITLGTLYQKRFCPRFDLRTGAVIQFSASLLVTLPLALHFEPRAIVWSGSFVFALLWLVLMLSLGAISLLNILIRRGSAVKVTSLFYLTPSVTAVCAWALFDEYMSLLAVLGMALGAFGVWLARAR</sequence>
<dbReference type="PANTHER" id="PTHR32322">
    <property type="entry name" value="INNER MEMBRANE TRANSPORTER"/>
    <property type="match status" value="1"/>
</dbReference>
<dbReference type="InterPro" id="IPR000620">
    <property type="entry name" value="EamA_dom"/>
</dbReference>
<feature type="transmembrane region" description="Helical" evidence="6">
    <location>
        <begin position="268"/>
        <end position="284"/>
    </location>
</feature>
<evidence type="ECO:0000259" key="7">
    <source>
        <dbReference type="Pfam" id="PF00892"/>
    </source>
</evidence>
<evidence type="ECO:0000313" key="8">
    <source>
        <dbReference type="EMBL" id="MET7013462.1"/>
    </source>
</evidence>
<evidence type="ECO:0000256" key="5">
    <source>
        <dbReference type="ARBA" id="ARBA00023136"/>
    </source>
</evidence>
<dbReference type="Proteomes" id="UP001549691">
    <property type="component" value="Unassembled WGS sequence"/>
</dbReference>
<evidence type="ECO:0000313" key="9">
    <source>
        <dbReference type="Proteomes" id="UP001549691"/>
    </source>
</evidence>
<feature type="domain" description="EamA" evidence="7">
    <location>
        <begin position="153"/>
        <end position="284"/>
    </location>
</feature>
<comment type="similarity">
    <text evidence="2">Belongs to the EamA transporter family.</text>
</comment>
<evidence type="ECO:0000256" key="3">
    <source>
        <dbReference type="ARBA" id="ARBA00022692"/>
    </source>
</evidence>
<keyword evidence="5 6" id="KW-0472">Membrane</keyword>
<evidence type="ECO:0000256" key="2">
    <source>
        <dbReference type="ARBA" id="ARBA00007362"/>
    </source>
</evidence>
<dbReference type="InterPro" id="IPR037185">
    <property type="entry name" value="EmrE-like"/>
</dbReference>
<comment type="subcellular location">
    <subcellularLocation>
        <location evidence="1">Membrane</location>
        <topology evidence="1">Multi-pass membrane protein</topology>
    </subcellularLocation>
</comment>
<feature type="transmembrane region" description="Helical" evidence="6">
    <location>
        <begin position="125"/>
        <end position="141"/>
    </location>
</feature>
<keyword evidence="9" id="KW-1185">Reference proteome</keyword>
<accession>A0ABV2THR4</accession>
<evidence type="ECO:0000256" key="4">
    <source>
        <dbReference type="ARBA" id="ARBA00022989"/>
    </source>
</evidence>
<keyword evidence="4 6" id="KW-1133">Transmembrane helix</keyword>
<comment type="caution">
    <text evidence="8">The sequence shown here is derived from an EMBL/GenBank/DDBJ whole genome shotgun (WGS) entry which is preliminary data.</text>
</comment>
<feature type="transmembrane region" description="Helical" evidence="6">
    <location>
        <begin position="91"/>
        <end position="113"/>
    </location>
</feature>
<dbReference type="SUPFAM" id="SSF103481">
    <property type="entry name" value="Multidrug resistance efflux transporter EmrE"/>
    <property type="match status" value="2"/>
</dbReference>
<proteinExistence type="inferred from homology"/>
<evidence type="ECO:0000256" key="6">
    <source>
        <dbReference type="SAM" id="Phobius"/>
    </source>
</evidence>
<feature type="transmembrane region" description="Helical" evidence="6">
    <location>
        <begin position="147"/>
        <end position="169"/>
    </location>
</feature>
<dbReference type="InterPro" id="IPR050638">
    <property type="entry name" value="AA-Vitamin_Transporters"/>
</dbReference>
<evidence type="ECO:0000256" key="1">
    <source>
        <dbReference type="ARBA" id="ARBA00004141"/>
    </source>
</evidence>
<dbReference type="EMBL" id="JBEWZI010000003">
    <property type="protein sequence ID" value="MET7013462.1"/>
    <property type="molecule type" value="Genomic_DNA"/>
</dbReference>
<feature type="transmembrane region" description="Helical" evidence="6">
    <location>
        <begin position="181"/>
        <end position="199"/>
    </location>
</feature>
<feature type="transmembrane region" description="Helical" evidence="6">
    <location>
        <begin position="243"/>
        <end position="262"/>
    </location>
</feature>
<name>A0ABV2THR4_9RHOO</name>
<keyword evidence="3 6" id="KW-0812">Transmembrane</keyword>
<dbReference type="Pfam" id="PF00892">
    <property type="entry name" value="EamA"/>
    <property type="match status" value="2"/>
</dbReference>
<organism evidence="8 9">
    <name type="scientific">Uliginosibacterium flavum</name>
    <dbReference type="NCBI Taxonomy" id="1396831"/>
    <lineage>
        <taxon>Bacteria</taxon>
        <taxon>Pseudomonadati</taxon>
        <taxon>Pseudomonadota</taxon>
        <taxon>Betaproteobacteria</taxon>
        <taxon>Rhodocyclales</taxon>
        <taxon>Zoogloeaceae</taxon>
        <taxon>Uliginosibacterium</taxon>
    </lineage>
</organism>
<feature type="domain" description="EamA" evidence="7">
    <location>
        <begin position="5"/>
        <end position="136"/>
    </location>
</feature>
<feature type="transmembrane region" description="Helical" evidence="6">
    <location>
        <begin position="64"/>
        <end position="85"/>
    </location>
</feature>
<dbReference type="RefSeq" id="WP_354599922.1">
    <property type="nucleotide sequence ID" value="NZ_JBEWZI010000003.1"/>
</dbReference>